<protein>
    <recommendedName>
        <fullName evidence="4">IS256 family transposase</fullName>
    </recommendedName>
</protein>
<gene>
    <name evidence="2" type="ORF">SAMN04490181_0399</name>
</gene>
<dbReference type="RefSeq" id="WP_156356829.1">
    <property type="nucleotide sequence ID" value="NZ_BMNU01000006.1"/>
</dbReference>
<feature type="region of interest" description="Disordered" evidence="1">
    <location>
        <begin position="1"/>
        <end position="30"/>
    </location>
</feature>
<proteinExistence type="predicted"/>
<reference evidence="2 3" key="1">
    <citation type="submission" date="2016-10" db="EMBL/GenBank/DDBJ databases">
        <authorList>
            <person name="Varghese N."/>
            <person name="Submissions S."/>
        </authorList>
    </citation>
    <scope>NUCLEOTIDE SEQUENCE [LARGE SCALE GENOMIC DNA]</scope>
    <source>
        <strain evidence="2 3">BS2771</strain>
    </source>
</reference>
<dbReference type="Proteomes" id="UP000199620">
    <property type="component" value="Chromosome I"/>
</dbReference>
<accession>A0ABY0W7K6</accession>
<evidence type="ECO:0000256" key="1">
    <source>
        <dbReference type="SAM" id="MobiDB-lite"/>
    </source>
</evidence>
<keyword evidence="3" id="KW-1185">Reference proteome</keyword>
<evidence type="ECO:0008006" key="4">
    <source>
        <dbReference type="Google" id="ProtNLM"/>
    </source>
</evidence>
<evidence type="ECO:0000313" key="3">
    <source>
        <dbReference type="Proteomes" id="UP000199620"/>
    </source>
</evidence>
<feature type="compositionally biased region" description="Basic and acidic residues" evidence="1">
    <location>
        <begin position="17"/>
        <end position="30"/>
    </location>
</feature>
<name>A0ABY0W7K6_9PSED</name>
<evidence type="ECO:0000313" key="2">
    <source>
        <dbReference type="EMBL" id="SDU84483.1"/>
    </source>
</evidence>
<organism evidence="2 3">
    <name type="scientific">Pseudomonas brenneri</name>
    <dbReference type="NCBI Taxonomy" id="129817"/>
    <lineage>
        <taxon>Bacteria</taxon>
        <taxon>Pseudomonadati</taxon>
        <taxon>Pseudomonadota</taxon>
        <taxon>Gammaproteobacteria</taxon>
        <taxon>Pseudomonadales</taxon>
        <taxon>Pseudomonadaceae</taxon>
        <taxon>Pseudomonas</taxon>
    </lineage>
</organism>
<sequence length="52" mass="5636">MKGLIKTKSGKSKKAHRAPDRNNGRPAEVDPRIIQALLEGVDEPQGVLAGRM</sequence>
<dbReference type="EMBL" id="LT629800">
    <property type="protein sequence ID" value="SDU84483.1"/>
    <property type="molecule type" value="Genomic_DNA"/>
</dbReference>